<sequence>MSGGGKMSRRQDHRKVSTTTETACGPPRSRRDRARSCSCQLRSPAAIFFSVSSFMSRNHDGTNFTTRNTKRDTYAFQVPGSQARRMCPSNTPAMKSMWVPTTRGLLDRKDNFMTGEVLSAPQSRLPQKKSMLAMA</sequence>
<evidence type="ECO:0000313" key="2">
    <source>
        <dbReference type="EMBL" id="JAE05628.1"/>
    </source>
</evidence>
<feature type="region of interest" description="Disordered" evidence="1">
    <location>
        <begin position="1"/>
        <end position="37"/>
    </location>
</feature>
<proteinExistence type="predicted"/>
<dbReference type="AlphaFoldDB" id="A0A0A9FBM0"/>
<name>A0A0A9FBM0_ARUDO</name>
<reference evidence="2" key="1">
    <citation type="submission" date="2014-09" db="EMBL/GenBank/DDBJ databases">
        <authorList>
            <person name="Magalhaes I.L.F."/>
            <person name="Oliveira U."/>
            <person name="Santos F.R."/>
            <person name="Vidigal T.H.D.A."/>
            <person name="Brescovit A.D."/>
            <person name="Santos A.J."/>
        </authorList>
    </citation>
    <scope>NUCLEOTIDE SEQUENCE</scope>
    <source>
        <tissue evidence="2">Shoot tissue taken approximately 20 cm above the soil surface</tissue>
    </source>
</reference>
<organism evidence="2">
    <name type="scientific">Arundo donax</name>
    <name type="common">Giant reed</name>
    <name type="synonym">Donax arundinaceus</name>
    <dbReference type="NCBI Taxonomy" id="35708"/>
    <lineage>
        <taxon>Eukaryota</taxon>
        <taxon>Viridiplantae</taxon>
        <taxon>Streptophyta</taxon>
        <taxon>Embryophyta</taxon>
        <taxon>Tracheophyta</taxon>
        <taxon>Spermatophyta</taxon>
        <taxon>Magnoliopsida</taxon>
        <taxon>Liliopsida</taxon>
        <taxon>Poales</taxon>
        <taxon>Poaceae</taxon>
        <taxon>PACMAD clade</taxon>
        <taxon>Arundinoideae</taxon>
        <taxon>Arundineae</taxon>
        <taxon>Arundo</taxon>
    </lineage>
</organism>
<evidence type="ECO:0000256" key="1">
    <source>
        <dbReference type="SAM" id="MobiDB-lite"/>
    </source>
</evidence>
<reference evidence="2" key="2">
    <citation type="journal article" date="2015" name="Data Brief">
        <title>Shoot transcriptome of the giant reed, Arundo donax.</title>
        <authorList>
            <person name="Barrero R.A."/>
            <person name="Guerrero F.D."/>
            <person name="Moolhuijzen P."/>
            <person name="Goolsby J.A."/>
            <person name="Tidwell J."/>
            <person name="Bellgard S.E."/>
            <person name="Bellgard M.I."/>
        </authorList>
    </citation>
    <scope>NUCLEOTIDE SEQUENCE</scope>
    <source>
        <tissue evidence="2">Shoot tissue taken approximately 20 cm above the soil surface</tissue>
    </source>
</reference>
<dbReference type="EMBL" id="GBRH01192268">
    <property type="protein sequence ID" value="JAE05628.1"/>
    <property type="molecule type" value="Transcribed_RNA"/>
</dbReference>
<accession>A0A0A9FBM0</accession>
<protein>
    <submittedName>
        <fullName evidence="2">Uncharacterized protein</fullName>
    </submittedName>
</protein>